<sequence>MGKSSKTKGKKLAKQERAMHLKNVEVWDKNMSTLENKFYDSFGYEINMQQEGLPTNGRVRERVRLREEQLQITLNIEKDAAFINQHQYYKIMISRVCGCLLFEQLLSANYIQASNFYNEIRNYPLNDDFRSRIKSFSTLLLLLKAKENDDGKVSIEFATNTAQNAFDIVNSLGAIKRLELLFIKKALNGLCQHQLFKTVELLSLAMMKNDDKLGFKKEWMRISRTFFVFSYIDELRISLLVSKEQFRHEAILKKVRKMRPLYHQLPSSTGHLANALLDFYTLFYEKEQHLSKSAKEIANKCIEPLEMYIASRSRESQHLFTHAATRILQIVKGLCVKNAVWFLTAVNIINASITFIMRRQGQEALVINNYALYLKHIEEREIILIPQRKDTMIESFRESV</sequence>
<accession>A0AAD3D1V9</accession>
<keyword evidence="2" id="KW-1185">Reference proteome</keyword>
<evidence type="ECO:0000313" key="2">
    <source>
        <dbReference type="Proteomes" id="UP001054902"/>
    </source>
</evidence>
<dbReference type="Proteomes" id="UP001054902">
    <property type="component" value="Unassembled WGS sequence"/>
</dbReference>
<reference evidence="1 2" key="1">
    <citation type="journal article" date="2021" name="Sci. Rep.">
        <title>The genome of the diatom Chaetoceros tenuissimus carries an ancient integrated fragment of an extant virus.</title>
        <authorList>
            <person name="Hongo Y."/>
            <person name="Kimura K."/>
            <person name="Takaki Y."/>
            <person name="Yoshida Y."/>
            <person name="Baba S."/>
            <person name="Kobayashi G."/>
            <person name="Nagasaki K."/>
            <person name="Hano T."/>
            <person name="Tomaru Y."/>
        </authorList>
    </citation>
    <scope>NUCLEOTIDE SEQUENCE [LARGE SCALE GENOMIC DNA]</scope>
    <source>
        <strain evidence="1 2">NIES-3715</strain>
    </source>
</reference>
<dbReference type="AlphaFoldDB" id="A0AAD3D1V9"/>
<comment type="caution">
    <text evidence="1">The sequence shown here is derived from an EMBL/GenBank/DDBJ whole genome shotgun (WGS) entry which is preliminary data.</text>
</comment>
<protein>
    <submittedName>
        <fullName evidence="1">Uncharacterized protein</fullName>
    </submittedName>
</protein>
<dbReference type="EMBL" id="BLLK01000047">
    <property type="protein sequence ID" value="GFH55170.1"/>
    <property type="molecule type" value="Genomic_DNA"/>
</dbReference>
<gene>
    <name evidence="1" type="ORF">CTEN210_11646</name>
</gene>
<name>A0AAD3D1V9_9STRA</name>
<evidence type="ECO:0000313" key="1">
    <source>
        <dbReference type="EMBL" id="GFH55170.1"/>
    </source>
</evidence>
<organism evidence="1 2">
    <name type="scientific">Chaetoceros tenuissimus</name>
    <dbReference type="NCBI Taxonomy" id="426638"/>
    <lineage>
        <taxon>Eukaryota</taxon>
        <taxon>Sar</taxon>
        <taxon>Stramenopiles</taxon>
        <taxon>Ochrophyta</taxon>
        <taxon>Bacillariophyta</taxon>
        <taxon>Coscinodiscophyceae</taxon>
        <taxon>Chaetocerotophycidae</taxon>
        <taxon>Chaetocerotales</taxon>
        <taxon>Chaetocerotaceae</taxon>
        <taxon>Chaetoceros</taxon>
    </lineage>
</organism>
<proteinExistence type="predicted"/>